<dbReference type="PANTHER" id="PTHR34203:SF15">
    <property type="entry name" value="SLL1173 PROTEIN"/>
    <property type="match status" value="1"/>
</dbReference>
<dbReference type="InterPro" id="IPR029063">
    <property type="entry name" value="SAM-dependent_MTases_sf"/>
</dbReference>
<dbReference type="SUPFAM" id="SSF53335">
    <property type="entry name" value="S-adenosyl-L-methionine-dependent methyltransferases"/>
    <property type="match status" value="1"/>
</dbReference>
<reference evidence="2 3" key="1">
    <citation type="journal article" date="2007" name="Appl. Environ. Microbiol.">
        <title>Rhizobial factors required for stem nodule maturation and maintenance in Sesbania rostrata-Azorhizobium caulinodans ORS571 symbiosis.</title>
        <authorList>
            <person name="Suzuki S."/>
            <person name="Aono T."/>
            <person name="Lee KB."/>
            <person name="Suzuki T."/>
            <person name="Liu CT."/>
            <person name="Miwa H."/>
            <person name="Wakao S."/>
            <person name="Iki T."/>
            <person name="Oyaizu H."/>
        </authorList>
    </citation>
    <scope>NUCLEOTIDE SEQUENCE [LARGE SCALE GENOMIC DNA]</scope>
    <source>
        <strain evidence="3">ATCC 43989 / DSM 5975 / JCM 20966 / LMG 6465 / NBRC 14845 / NCIMB 13405 / ORS 571</strain>
    </source>
</reference>
<dbReference type="Gene3D" id="3.40.50.150">
    <property type="entry name" value="Vaccinia Virus protein VP39"/>
    <property type="match status" value="1"/>
</dbReference>
<reference evidence="2 3" key="3">
    <citation type="journal article" date="2008" name="BMC Genomics">
        <title>The genome of the versatile nitrogen fixer Azorhizobium caulinodans ORS571.</title>
        <authorList>
            <person name="Lee KB."/>
            <person name="Backer P.D."/>
            <person name="Aono T."/>
            <person name="Liu CT."/>
            <person name="Suzuki S."/>
            <person name="Suzuki T."/>
            <person name="Kaneko T."/>
            <person name="Yamada M."/>
            <person name="Tabata S."/>
            <person name="Kupfer D.M."/>
            <person name="Najar F.Z."/>
            <person name="Wiley G.B."/>
            <person name="Roe B."/>
            <person name="Binnewies T.T."/>
            <person name="Ussery D.W."/>
            <person name="D'Haeze W."/>
            <person name="Herder J.D."/>
            <person name="Gevers D."/>
            <person name="Vereecke D."/>
            <person name="Holsters M."/>
            <person name="Oyaizu H."/>
        </authorList>
    </citation>
    <scope>NUCLEOTIDE SEQUENCE [LARGE SCALE GENOMIC DNA]</scope>
    <source>
        <strain evidence="3">ATCC 43989 / DSM 5975 / JCM 20966 / LMG 6465 / NBRC 14845 / NCIMB 13405 / ORS 571</strain>
    </source>
</reference>
<dbReference type="EMBL" id="AP009384">
    <property type="protein sequence ID" value="BAF89465.1"/>
    <property type="molecule type" value="Genomic_DNA"/>
</dbReference>
<accession>A8IEA2</accession>
<dbReference type="KEGG" id="azc:AZC_3467"/>
<evidence type="ECO:0000259" key="1">
    <source>
        <dbReference type="Pfam" id="PF05050"/>
    </source>
</evidence>
<reference evidence="3" key="2">
    <citation type="submission" date="2007-04" db="EMBL/GenBank/DDBJ databases">
        <title>Complete genome sequence of the nitrogen-fixing bacterium Azorhizobium caulinodans ORS571.</title>
        <authorList>
            <person name="Lee K.B."/>
            <person name="Backer P.D."/>
            <person name="Aono T."/>
            <person name="Liu C.T."/>
            <person name="Suzuki S."/>
            <person name="Suzuki T."/>
            <person name="Kaneko T."/>
            <person name="Yamada M."/>
            <person name="Tabata S."/>
            <person name="Kupfer D.M."/>
            <person name="Najar F.Z."/>
            <person name="Wiley G.B."/>
            <person name="Roe B."/>
            <person name="Binnewies T."/>
            <person name="Ussery D."/>
            <person name="Vereecke D."/>
            <person name="Gevers D."/>
            <person name="Holsters M."/>
            <person name="Oyaizu H."/>
        </authorList>
    </citation>
    <scope>NUCLEOTIDE SEQUENCE [LARGE SCALE GENOMIC DNA]</scope>
    <source>
        <strain evidence="3">ATCC 43989 / DSM 5975 / JCM 20966 / LMG 6465 / NBRC 14845 / NCIMB 13405 / ORS 571</strain>
    </source>
</reference>
<sequence length="239" mass="26584">MFADSSRFIMDLGMNNGDDTAYYLAKGFDVVAIEANPALVEAARTRFAKEIVAKRLTLVEAAVWATSGTVAFHVNEEDSRSSSVEEVWAKHHDAATHVVEVASLTLGDLFDRFGTPRYLKIDVRGADEIVLKQLRGQIIKPLYVSVEDCRSGYDFIAALDEAGYDGFKLVDQSRVTQVRDPKVNFRFTEGSSGPFGDALPGTWLDRKAFEKLYSTTVRDRAGNRIAPKNLWFDIHAAKL</sequence>
<dbReference type="PANTHER" id="PTHR34203">
    <property type="entry name" value="METHYLTRANSFERASE, FKBM FAMILY PROTEIN"/>
    <property type="match status" value="1"/>
</dbReference>
<dbReference type="HOGENOM" id="CLU_098632_0_0_5"/>
<name>A8IEA2_AZOC5</name>
<dbReference type="InterPro" id="IPR052514">
    <property type="entry name" value="SAM-dependent_MTase"/>
</dbReference>
<dbReference type="Proteomes" id="UP000000270">
    <property type="component" value="Chromosome"/>
</dbReference>
<gene>
    <name evidence="2" type="ordered locus">AZC_3467</name>
</gene>
<reference evidence="2 3" key="6">
    <citation type="journal article" date="2011" name="Appl. Environ. Microbiol.">
        <title>Involvement of the azorhizobial chromosome partition gene (parA) in the onset of bacteroid differentiation during Sesbania rostrata stem nodule development.</title>
        <authorList>
            <person name="Liu CT."/>
            <person name="Lee KB."/>
            <person name="Wang YS."/>
            <person name="Peng MH."/>
            <person name="Lee KT."/>
            <person name="Suzuki S."/>
            <person name="Suzuki T."/>
            <person name="Oyaizu H."/>
        </authorList>
    </citation>
    <scope>NUCLEOTIDE SEQUENCE [LARGE SCALE GENOMIC DNA]</scope>
    <source>
        <strain evidence="3">ATCC 43989 / DSM 5975 / JCM 20966 / LMG 6465 / NBRC 14845 / NCIMB 13405 / ORS 571</strain>
    </source>
</reference>
<reference evidence="2 3" key="4">
    <citation type="journal article" date="2009" name="Appl. Environ. Microbiol.">
        <title>Comparative genome-wide transcriptional profiling of Azorhizobium caulinodans ORS571 grown under free-living and symbiotic conditions.</title>
        <authorList>
            <person name="Tsukada S."/>
            <person name="Aono T."/>
            <person name="Akiba N."/>
            <person name="Lee KB."/>
            <person name="Liu CT."/>
            <person name="Toyazaki H."/>
            <person name="Oyaizu H."/>
        </authorList>
    </citation>
    <scope>NUCLEOTIDE SEQUENCE [LARGE SCALE GENOMIC DNA]</scope>
    <source>
        <strain evidence="3">ATCC 43989 / DSM 5975 / JCM 20966 / LMG 6465 / NBRC 14845 / NCIMB 13405 / ORS 571</strain>
    </source>
</reference>
<dbReference type="eggNOG" id="COG0030">
    <property type="taxonomic scope" value="Bacteria"/>
</dbReference>
<proteinExistence type="predicted"/>
<evidence type="ECO:0000313" key="3">
    <source>
        <dbReference type="Proteomes" id="UP000000270"/>
    </source>
</evidence>
<dbReference type="NCBIfam" id="TIGR01444">
    <property type="entry name" value="fkbM_fam"/>
    <property type="match status" value="1"/>
</dbReference>
<dbReference type="AlphaFoldDB" id="A8IEA2"/>
<protein>
    <recommendedName>
        <fullName evidence="1">Methyltransferase FkbM domain-containing protein</fullName>
    </recommendedName>
</protein>
<keyword evidence="3" id="KW-1185">Reference proteome</keyword>
<organism evidence="2 3">
    <name type="scientific">Azorhizobium caulinodans (strain ATCC 43989 / DSM 5975 / JCM 20966 / LMG 6465 / NBRC 14845 / NCIMB 13405 / ORS 571)</name>
    <dbReference type="NCBI Taxonomy" id="438753"/>
    <lineage>
        <taxon>Bacteria</taxon>
        <taxon>Pseudomonadati</taxon>
        <taxon>Pseudomonadota</taxon>
        <taxon>Alphaproteobacteria</taxon>
        <taxon>Hyphomicrobiales</taxon>
        <taxon>Xanthobacteraceae</taxon>
        <taxon>Azorhizobium</taxon>
    </lineage>
</organism>
<dbReference type="STRING" id="438753.AZC_3467"/>
<feature type="domain" description="Methyltransferase FkbM" evidence="1">
    <location>
        <begin position="11"/>
        <end position="163"/>
    </location>
</feature>
<dbReference type="InterPro" id="IPR006342">
    <property type="entry name" value="FkbM_mtfrase"/>
</dbReference>
<evidence type="ECO:0000313" key="2">
    <source>
        <dbReference type="EMBL" id="BAF89465.1"/>
    </source>
</evidence>
<reference evidence="2 3" key="5">
    <citation type="journal article" date="2010" name="Appl. Environ. Microbiol.">
        <title>phrR-like gene praR of Azorhizobium caulinodans ORS571 is essential for symbiosis with Sesbania rostrata and is involved in expression of reb genes.</title>
        <authorList>
            <person name="Akiba N."/>
            <person name="Aono T."/>
            <person name="Toyazaki H."/>
            <person name="Sato S."/>
            <person name="Oyaizu H."/>
        </authorList>
    </citation>
    <scope>NUCLEOTIDE SEQUENCE [LARGE SCALE GENOMIC DNA]</scope>
    <source>
        <strain evidence="3">ATCC 43989 / DSM 5975 / JCM 20966 / LMG 6465 / NBRC 14845 / NCIMB 13405 / ORS 571</strain>
    </source>
</reference>
<dbReference type="Pfam" id="PF05050">
    <property type="entry name" value="Methyltransf_21"/>
    <property type="match status" value="1"/>
</dbReference>